<dbReference type="InterPro" id="IPR055362">
    <property type="entry name" value="PTHB1_pf_dom"/>
</dbReference>
<feature type="compositionally biased region" description="Acidic residues" evidence="14">
    <location>
        <begin position="912"/>
        <end position="932"/>
    </location>
</feature>
<dbReference type="GO" id="GO:0003677">
    <property type="term" value="F:DNA binding"/>
    <property type="evidence" value="ECO:0007669"/>
    <property type="project" value="UniProtKB-KW"/>
</dbReference>
<feature type="compositionally biased region" description="Acidic residues" evidence="14">
    <location>
        <begin position="1013"/>
        <end position="1050"/>
    </location>
</feature>
<evidence type="ECO:0000259" key="18">
    <source>
        <dbReference type="PROSITE" id="PS51204"/>
    </source>
</evidence>
<dbReference type="Gene3D" id="3.40.50.300">
    <property type="entry name" value="P-loop containing nucleotide triphosphate hydrolases"/>
    <property type="match status" value="1"/>
</dbReference>
<dbReference type="InterPro" id="IPR055363">
    <property type="entry name" value="PTHB1_hp_dom"/>
</dbReference>
<dbReference type="GO" id="GO:0004386">
    <property type="term" value="F:helicase activity"/>
    <property type="evidence" value="ECO:0007669"/>
    <property type="project" value="UniProtKB-KW"/>
</dbReference>
<feature type="region of interest" description="Disordered" evidence="14">
    <location>
        <begin position="134"/>
        <end position="187"/>
    </location>
</feature>
<feature type="compositionally biased region" description="Basic residues" evidence="14">
    <location>
        <begin position="2253"/>
        <end position="2265"/>
    </location>
</feature>
<evidence type="ECO:0000256" key="8">
    <source>
        <dbReference type="ARBA" id="ARBA00022853"/>
    </source>
</evidence>
<dbReference type="InterPro" id="IPR027417">
    <property type="entry name" value="P-loop_NTPase"/>
</dbReference>
<keyword evidence="13" id="KW-0175">Coiled coil</keyword>
<dbReference type="FunFam" id="1.20.120.850:FF:000012">
    <property type="entry name" value="protein PHOTOPERIOD-INDEPENDENT EARLY FLOWERING 1 isoform X3"/>
    <property type="match status" value="1"/>
</dbReference>
<dbReference type="SMART" id="SM00487">
    <property type="entry name" value="DEXDc"/>
    <property type="match status" value="1"/>
</dbReference>
<protein>
    <recommendedName>
        <fullName evidence="21">Helicase domino</fullName>
    </recommendedName>
</protein>
<keyword evidence="7" id="KW-0067">ATP-binding</keyword>
<feature type="region of interest" description="Disordered" evidence="14">
    <location>
        <begin position="254"/>
        <end position="292"/>
    </location>
</feature>
<feature type="compositionally biased region" description="Low complexity" evidence="14">
    <location>
        <begin position="2241"/>
        <end position="2252"/>
    </location>
</feature>
<feature type="compositionally biased region" description="Acidic residues" evidence="14">
    <location>
        <begin position="2272"/>
        <end position="2281"/>
    </location>
</feature>
<evidence type="ECO:0000256" key="3">
    <source>
        <dbReference type="ARBA" id="ARBA00022553"/>
    </source>
</evidence>
<feature type="domain" description="Helicase C-terminal" evidence="17">
    <location>
        <begin position="1832"/>
        <end position="1982"/>
    </location>
</feature>
<feature type="region of interest" description="Disordered" evidence="14">
    <location>
        <begin position="2771"/>
        <end position="2805"/>
    </location>
</feature>
<feature type="compositionally biased region" description="Low complexity" evidence="14">
    <location>
        <begin position="283"/>
        <end position="292"/>
    </location>
</feature>
<feature type="coiled-coil region" evidence="13">
    <location>
        <begin position="4462"/>
        <end position="4496"/>
    </location>
</feature>
<evidence type="ECO:0000259" key="16">
    <source>
        <dbReference type="PROSITE" id="PS51192"/>
    </source>
</evidence>
<dbReference type="GO" id="GO:0010557">
    <property type="term" value="P:positive regulation of macromolecule biosynthetic process"/>
    <property type="evidence" value="ECO:0007669"/>
    <property type="project" value="UniProtKB-ARBA"/>
</dbReference>
<evidence type="ECO:0000313" key="19">
    <source>
        <dbReference type="EnsemblMetazoa" id="GMOY010944-PA"/>
    </source>
</evidence>
<dbReference type="STRING" id="37546.A0A1B0GCB5"/>
<name>A0A1B0GCB5_GLOMM</name>
<dbReference type="CDD" id="cd18793">
    <property type="entry name" value="SF2_C_SNF"/>
    <property type="match status" value="1"/>
</dbReference>
<dbReference type="GO" id="GO:0010468">
    <property type="term" value="P:regulation of gene expression"/>
    <property type="evidence" value="ECO:0007669"/>
    <property type="project" value="UniProtKB-ARBA"/>
</dbReference>
<feature type="domain" description="HSA" evidence="18">
    <location>
        <begin position="682"/>
        <end position="754"/>
    </location>
</feature>
<evidence type="ECO:0000256" key="2">
    <source>
        <dbReference type="ARBA" id="ARBA00009220"/>
    </source>
</evidence>
<dbReference type="SMART" id="SM00573">
    <property type="entry name" value="HSA"/>
    <property type="match status" value="1"/>
</dbReference>
<dbReference type="PROSITE" id="PS50090">
    <property type="entry name" value="MYB_LIKE"/>
    <property type="match status" value="1"/>
</dbReference>
<feature type="compositionally biased region" description="Acidic residues" evidence="14">
    <location>
        <begin position="2337"/>
        <end position="2358"/>
    </location>
</feature>
<feature type="region of interest" description="Disordered" evidence="14">
    <location>
        <begin position="3257"/>
        <end position="3279"/>
    </location>
</feature>
<keyword evidence="3" id="KW-0597">Phosphoprotein</keyword>
<evidence type="ECO:0008006" key="21">
    <source>
        <dbReference type="Google" id="ProtNLM"/>
    </source>
</evidence>
<dbReference type="FunFam" id="3.40.50.300:FF:000529">
    <property type="entry name" value="helicase SRCAP isoform X1"/>
    <property type="match status" value="1"/>
</dbReference>
<dbReference type="InterPro" id="IPR014001">
    <property type="entry name" value="Helicase_ATP-bd"/>
</dbReference>
<evidence type="ECO:0000256" key="1">
    <source>
        <dbReference type="ARBA" id="ARBA00004123"/>
    </source>
</evidence>
<evidence type="ECO:0000256" key="6">
    <source>
        <dbReference type="ARBA" id="ARBA00022806"/>
    </source>
</evidence>
<keyword evidence="5" id="KW-0378">Hydrolase</keyword>
<feature type="compositionally biased region" description="Polar residues" evidence="14">
    <location>
        <begin position="2623"/>
        <end position="2649"/>
    </location>
</feature>
<feature type="compositionally biased region" description="Basic and acidic residues" evidence="14">
    <location>
        <begin position="978"/>
        <end position="998"/>
    </location>
</feature>
<comment type="subcellular location">
    <subcellularLocation>
        <location evidence="1">Nucleus</location>
    </subcellularLocation>
</comment>
<dbReference type="Gene3D" id="3.40.50.10810">
    <property type="entry name" value="Tandem AAA-ATPase domain"/>
    <property type="match status" value="1"/>
</dbReference>
<evidence type="ECO:0000256" key="13">
    <source>
        <dbReference type="SAM" id="Coils"/>
    </source>
</evidence>
<feature type="coiled-coil region" evidence="13">
    <location>
        <begin position="2038"/>
        <end position="2081"/>
    </location>
</feature>
<dbReference type="Pfam" id="PF14727">
    <property type="entry name" value="PHTB1_N"/>
    <property type="match status" value="1"/>
</dbReference>
<dbReference type="GO" id="GO:0006338">
    <property type="term" value="P:chromatin remodeling"/>
    <property type="evidence" value="ECO:0007669"/>
    <property type="project" value="UniProtKB-ARBA"/>
</dbReference>
<dbReference type="PANTHER" id="PTHR45685">
    <property type="entry name" value="HELICASE SRCAP-RELATED"/>
    <property type="match status" value="1"/>
</dbReference>
<comment type="similarity">
    <text evidence="2">Belongs to the SNF2/RAD54 helicase family. SWR1 subfamily.</text>
</comment>
<feature type="region of interest" description="Disordered" evidence="14">
    <location>
        <begin position="1"/>
        <end position="27"/>
    </location>
</feature>
<feature type="domain" description="Helicase ATP-binding" evidence="16">
    <location>
        <begin position="1115"/>
        <end position="1280"/>
    </location>
</feature>
<dbReference type="SUPFAM" id="SSF52540">
    <property type="entry name" value="P-loop containing nucleoside triphosphate hydrolases"/>
    <property type="match status" value="2"/>
</dbReference>
<keyword evidence="12" id="KW-0539">Nucleus</keyword>
<feature type="region of interest" description="Disordered" evidence="14">
    <location>
        <begin position="3306"/>
        <end position="3327"/>
    </location>
</feature>
<evidence type="ECO:0000313" key="20">
    <source>
        <dbReference type="Proteomes" id="UP000092444"/>
    </source>
</evidence>
<feature type="domain" description="Myb-like" evidence="15">
    <location>
        <begin position="2956"/>
        <end position="3025"/>
    </location>
</feature>
<accession>A0A1B0GCB5</accession>
<dbReference type="Pfam" id="PF23338">
    <property type="entry name" value="PTHB1_hp"/>
    <property type="match status" value="1"/>
</dbReference>
<evidence type="ECO:0000256" key="4">
    <source>
        <dbReference type="ARBA" id="ARBA00022741"/>
    </source>
</evidence>
<dbReference type="PANTHER" id="PTHR45685:SF1">
    <property type="entry name" value="HELICASE SRCAP"/>
    <property type="match status" value="1"/>
</dbReference>
<dbReference type="VEuPathDB" id="VectorBase:GMOY010944"/>
<dbReference type="GO" id="GO:0005524">
    <property type="term" value="F:ATP binding"/>
    <property type="evidence" value="ECO:0007669"/>
    <property type="project" value="UniProtKB-KW"/>
</dbReference>
<evidence type="ECO:0000256" key="11">
    <source>
        <dbReference type="ARBA" id="ARBA00023163"/>
    </source>
</evidence>
<feature type="coiled-coil region" evidence="13">
    <location>
        <begin position="2128"/>
        <end position="2174"/>
    </location>
</feature>
<feature type="compositionally biased region" description="Basic residues" evidence="14">
    <location>
        <begin position="2600"/>
        <end position="2609"/>
    </location>
</feature>
<evidence type="ECO:0000259" key="17">
    <source>
        <dbReference type="PROSITE" id="PS51194"/>
    </source>
</evidence>
<dbReference type="InterPro" id="IPR001005">
    <property type="entry name" value="SANT/Myb"/>
</dbReference>
<feature type="compositionally biased region" description="Polar residues" evidence="14">
    <location>
        <begin position="152"/>
        <end position="166"/>
    </location>
</feature>
<evidence type="ECO:0000256" key="10">
    <source>
        <dbReference type="ARBA" id="ARBA00023125"/>
    </source>
</evidence>
<organism evidence="19 20">
    <name type="scientific">Glossina morsitans morsitans</name>
    <name type="common">Savannah tsetse fly</name>
    <dbReference type="NCBI Taxonomy" id="37546"/>
    <lineage>
        <taxon>Eukaryota</taxon>
        <taxon>Metazoa</taxon>
        <taxon>Ecdysozoa</taxon>
        <taxon>Arthropoda</taxon>
        <taxon>Hexapoda</taxon>
        <taxon>Insecta</taxon>
        <taxon>Pterygota</taxon>
        <taxon>Neoptera</taxon>
        <taxon>Endopterygota</taxon>
        <taxon>Diptera</taxon>
        <taxon>Brachycera</taxon>
        <taxon>Muscomorpha</taxon>
        <taxon>Hippoboscoidea</taxon>
        <taxon>Glossinidae</taxon>
        <taxon>Glossina</taxon>
    </lineage>
</organism>
<dbReference type="Pfam" id="PF00176">
    <property type="entry name" value="SNF2-rel_dom"/>
    <property type="match status" value="1"/>
</dbReference>
<keyword evidence="20" id="KW-1185">Reference proteome</keyword>
<feature type="compositionally biased region" description="Acidic residues" evidence="14">
    <location>
        <begin position="2288"/>
        <end position="2324"/>
    </location>
</feature>
<feature type="compositionally biased region" description="Polar residues" evidence="14">
    <location>
        <begin position="2183"/>
        <end position="2197"/>
    </location>
</feature>
<dbReference type="GO" id="GO:0016887">
    <property type="term" value="F:ATP hydrolysis activity"/>
    <property type="evidence" value="ECO:0007669"/>
    <property type="project" value="TreeGrafter"/>
</dbReference>
<feature type="compositionally biased region" description="Polar residues" evidence="14">
    <location>
        <begin position="8"/>
        <end position="26"/>
    </location>
</feature>
<dbReference type="InterPro" id="IPR028073">
    <property type="entry name" value="PHTB1_N_dom"/>
</dbReference>
<evidence type="ECO:0000256" key="9">
    <source>
        <dbReference type="ARBA" id="ARBA00023015"/>
    </source>
</evidence>
<dbReference type="InterPro" id="IPR014012">
    <property type="entry name" value="HSA_dom"/>
</dbReference>
<keyword evidence="9" id="KW-0805">Transcription regulation</keyword>
<feature type="compositionally biased region" description="Low complexity" evidence="14">
    <location>
        <begin position="254"/>
        <end position="272"/>
    </location>
</feature>
<dbReference type="CDD" id="cd18003">
    <property type="entry name" value="DEXQc_SRCAP"/>
    <property type="match status" value="1"/>
</dbReference>
<dbReference type="InterPro" id="IPR028074">
    <property type="entry name" value="PHTB1_GAE_dom"/>
</dbReference>
<sequence>MLSLAADYQTSSSNGDDSDQEINYKSNNKELARTAKTKLLPSASDLLKSSSCRTQGEVFTNKFLEAERAGIDKLQKHVKMVESEDHITQKMGVKYVGIIAEDAVDSAANKPASSSPKNAVNAISKPACSIIMPEESNECGGKSKTRKRPGLSDSTESCKHASNMNEGESAGGGHQGSNPAPPAVPDRISTTIITSSNRIINTNNLKSASSTTPLSLAITADEQNSASLGEACTSPVPRSFQQAFAQHSLQPLATTTTSTTEQQEQLQQQSLTHMPQTSSNRFTSSVTPATTTAPTIRTDSSIVTAATNISDPSINTPLIKRKTLDDNHSTTGGDITVLAPNICIVGSLLPTSHSHNCSVTKSSIATTDSNKLKNNPQALKKLILEHKYLRLRSLKEKHSENVAELFYLQTGGNMMDYPTWRKKPPTPQIGYNKYIFLPVSYQNTQSQATFSTTSSSTINNNNSLMVTNHGRTNINTSNNNNGGGNTNSPASSVSIAATHYGTTGIQSTILPTTTDASGNILPPQGAEIKIPAVGATPVAVSTKLPAAVQQLSQQGHIPGRPLGGRHGMVFGQIPAPPAVGTSVPLVPGGTPLIPCSTAQGTTTLRRNGNTVVASNTPPPLYSPTPSGLLVPASSVNASTVASVSTPAANSAQEFSYKAKQEVDVMRRIMELQREGLWTEKRLPKQLEPARPKAHWDYLLEEMVWLAADFAQERKWKKAAAKKCAKMVQKYFQDKANAAQKAEKAQEAHLKRVAAFIAKEVKMFWSNVEKLVEYKHHTKLEEKRKKALDQHLSFIVDQTEKFSQQLAEGMNKSLVDASANPSINSSRISSPKRDNTDEEFRPESASDDDEETIAKAEEEEAMDVDAEIAALEKESQMELDDVIKDLPKGYLENRDKILLEEQKQNHLKQNDEGSTDSDDGEFVVNETSEDDENTISKQEADEMDIDHQKEIDELEADNDLTVVELLARYTSTNLDNTDVEEKPKSEDNKKMEIDDRSSGDDENEETIVKPCRDSDDESTADEESDDQDSEGECDDLEEEGEEEKTPEEEEGGGLKSLFEDPNVNSKDDMIKDAAALAESLQPKGNTLSSTNVVTPVPFLLKHTLREYQHIGLDWLVTMNERKLNGILADEMGLGKTIQTIALLAHLACVKGNWGPHLIVVPSSVMLNWEMEFKKWCPGFKILTYYGVQKERKMKRVGWTKPNAFHVCITSYKLVVQDQQSFRRKKWKYLILDEAQNIKNFKSQRWQLLLNFSTERRLLLTGTPLQNDLMELWSLMHFLMPYVFSSHREFKEWFSNPMTGMIEGNLEYNDQLIQRLHKVIRPFLLRRLKKEVEKQMPKKYEHVIMCRLSNRQRYLYDDFMSRAKTKETLQTGNLLSVINVLMQLRKVCNHPNMFEVRPTMSPFQMEGITYETPRLVCDLLDYDPFTQINLHTLNLLLIELELTLTAYVSHKSRLLAAPRKLIEEIDTAPQLPPRCPTGKYRFHIRVRDPKVQQNLRTHSSQAVRVGASPTMKTEGNKLVPVCGPASVDSSQSRINKRINHVINPLGPPKLGVIMPCNVTTTTVTRSQVSNSNNSSTNNTDDMGPTPAKIQKIGETAKPSTANNSSSDAKLYIKATKSIKDETALVSALVRQVKSNTNTRLSMYNNAEVKTEPSEIDDNCSELDSVYKMTEIFQQRKEKRFARLKLMAVVNKRRTEATPIYGADCRESLEQCLNTNVRYSTWHTRSYSNCCTAMARSSDNWTLNRIIKSYEKRCENLKQIFNNFVIYVPSVCAPRLRFYVRNLTSTNRLKQLETENAIQREMSTKLSILHPIISAMTTQFPDPRLIQYDCGKLQTLDCLLKQLKGDHHRVLIFTQMTKMLDVLEAFLNYHGHIYLRLDGATKVEQRQILMERFNSDKRIFCFILSTRSGGVGINLTGADTVIFYDSDWNPTMDAQAQDRCHRIGQTRDVHIYRLVSEKTIEVNILKKANQKRMLSDMAIEGGNFTTSYFKSSTIKDLFNIDSQQQTVDSTTIAMTTNPSSCTQYQHEVSNSEIVVGGATEIDLEKQSLKAFENALAAAEDEQDVQAAKTAKAEAAADLAEFDENIPLDETIAAEGACNVELSKADLEMQNLVKQLSPIERYAMRFVEETGAAWTAEQLRAAEEEIEAQKREWEANRLAALQKEEEMLKQEAETAEELLTYSRKDATNQVNKSSNYKTNNRQRAKLDRKSNKRTGGRIRNRGTQNQKLLTKRRGRQPACRLSTRQQTQKQKQTIGSSRRRAGRKSKNSRQVRNVNEDEEEEEEEEGGKNEDVYEDEDEGKEESEEQVTANEEESNTSVSEEDSGEEDEEKAKKRRGLVDSNEGEEEETVESEADEPGSDQEFDNNTTKLRVGSRRLKRSIIDSGSLNRRRTIVAKNSRRAIDKESKNAKSFTKTIRKTTRTSMAAAAIATTPAEIDVKQNAKKNVSSKRKLVPNALEKAENIVNKSNKSSTGVKNQKLLSFATKRLEQKRKEKQKLYQKETISETKMTLKRKANVTQIGGKVKRRAVGIRKSPRKSKQPEMEIESEDDSKGNSDEGKLNMVEDSRSVDLNSEMLSQEIGEENKIRSDEEVNANSTDEEDERQKLVRTKTHVKAKIPSVRGRGGGGKTIQNSISRIDSTAEGSDDNSGGESAQASDDENDKSSCLNLIDQETGNSSSMDIWNAHTQMLDTTTNSTYYNVSEESESDENQTLVNMNSASRRTPAPNGKTNSTNTRSNLQGADGGDVDNHTPRTRSRGSVKINLWTLDESPILASLRSGTAKQARKESTGSNYVEENSDNANKDPLTCNSTPLRRSSVKRTCKNDNTIAGTQSLQRWLIRTPRPDMWCPPTPPQNDDDIYIDYSLSFMYEMEPIPEAELPPIYVKKDYKRSRGEAGFLMDGSRRPTKIRREEMFCAPRSLFDRPSAAVARIRRDLKNQRYRGIFKPNVQIPGLKPQISQKPLTEPENMAEWCIFEDMIILHVLVNLQALPCNLMLLSPGHTPNWDLVAEIVNSFSKTYRSPKQCRWRYEAVIQPREEGKLVESPKKQKKLKGAIKSEYLKGSLRCLRTTQIYANDNNTSFSKIMRTRFECIRSAYLKKAPPPKRHFSTPSLMNPKHMEVLQEFGIVNYDQPILPQTIAIMRSNKIREKQRAQCPALPPPTTQAPACITGVPQQPCGITVSTPISVVQHQAQQSQTQQQLQELVQQQQVAVAQAPVLHSQQLQIQHITPSGVQQQQQQQQQHQQQQPTATAIVLQHAVGSNVQQSHNTSAGAVQQSTQQHLMSRHPTSTTQIVKAIVAPQSSLLTSGQVQQLQHQTTNTSTTGQSQHIQLQQQQSSGNLAAPASVSVVLTTPVQTISSNVHQQQHHNSIQSNSSAAQIVSLSPQQTIVSSSPQVGSIVQTQALPQVVSVSQLATVGTVLTTSSSLGQPTGTVTTLNTSALRAQRIVAAPTGTTLQDVVLQQRSAGNPSPTIVSMSSLGSNVTQAQFQAAQLQLASMPAGAQQVVTKLRVGSLQQGGKITTTSPGNTAAGQQPTHIQLYRQRQQLKVLQAASPGQAGQQTVVQTASGQTALVNASGTIIQGSIVPTNSGSSTVQVVQQGQKVAVGTSNVSIAAPNGSSGGGGVTTVAAGQVHSQQSQQSRAQFIKQVNAVTGKQTIARQVGDTDMLLVKRQMTNSAVHQKAAQVLQQGQIFTTTSTGGMQIQQTGTTAGVVAGTTLVQQQQQTIQNQGQKQQMVQQVTPQQIATLVKTSAVTSAGVGVAPGNSGAGQAQSTVNMALSQLKPGGQIKVTMANQSQMRQLHMQQHLGMPRKISRMTQIAAATGGSAAVSVIATQQSQQNQGTTITQTSNVQQQQQITTTVAQKTSGTNTGSVGNSSGVQTQLVHIQNTKSLPSSVTVQQIQQVMRQGQPGFRVIPVSMASQSNQRQAIQVVSATSAQALAAGNLRAHIASGQNIAGTIKVTTAGGSQSQTQQAIITAIQQQAAAQQNQRPSASPVRLQTTVSGNLVAVVQQQSLQQQQTQQQQSTQNVAVSTSSGVNANINTSNTSPAEVMTITQTSTGTAVNNVIPQPLQASQQATPQQVRTLVKKKIMQIRNCNRAIAVMSLFNVCTWWSAQCSDLDENYDVASLLCARFGLEDQEKDYIVVGTHAGHLSIYYPSYEVDATGNTYGYRATDLLLEQQGNSPILGVYAGRFTAHSSKENTNQLAVLHPYMVVIYNVQFIGGVAEHGAQLSLHQLHAYRFNRTAFALCKGRFGKVKGREFFCVVHLDGALTFYEQDGITYECKFPGHRALPTPIVYCERTDSFFRLASAWNLECFTYQDLSHSSINKSHYQSIWSICLGEGILDMNVVQVKSDYASLMILGERNFLCVTDAGKLEFILKLEYAPKCFYSFVIGYYWEPTARLITVIFSESSKLFIYENANIIWAAHIKHEPPVAIQRSNLNGLTGALVTLGPCGQLRIGYLGTDPYVFQVPPLNVQELSFTEAQKKLQELEQEIKEATDIQNMEIINQKAYEDINLSFTINAEVKAEADLLLLEDIPVNVALKELPVSTAQLRWYAKEALSEMQIVFNMPEGIRCSQDTITYVNIKGDTSETLELEFFIAELLHFHTSKVEVVVSFISMKGVPRVVQKADFLPLNMFFKLKQPQKAASIKLTCTINSKVEESPKLCDYFSEFISWENESQSLGLVLLTTVDENVEEIVTIVAGKNSNRLRLQSDVLETFPLVLERLVYKTLEAQNQTLGPRKATLKGQINPNADYITATAFIPVQPILHRIDIHHETQENIRKQTVQTAVLELDELWQRFKELQRRLQEKVEDEPKEILVLQIEENYDHLIAEGDKLMEMRKDELKQRCDLTCALTVAKFIISTLKIEEKLVNIISSVLTTPSEDWTELVLLVI</sequence>
<dbReference type="Pfam" id="PF00271">
    <property type="entry name" value="Helicase_C"/>
    <property type="match status" value="1"/>
</dbReference>
<keyword evidence="11" id="KW-0804">Transcription</keyword>
<evidence type="ECO:0000256" key="5">
    <source>
        <dbReference type="ARBA" id="ARBA00022801"/>
    </source>
</evidence>
<feature type="compositionally biased region" description="Basic and acidic residues" evidence="14">
    <location>
        <begin position="2544"/>
        <end position="2562"/>
    </location>
</feature>
<dbReference type="InterPro" id="IPR000330">
    <property type="entry name" value="SNF2_N"/>
</dbReference>
<dbReference type="PROSITE" id="PS51192">
    <property type="entry name" value="HELICASE_ATP_BIND_1"/>
    <property type="match status" value="1"/>
</dbReference>
<keyword evidence="4" id="KW-0547">Nucleotide-binding</keyword>
<feature type="region of interest" description="Disordered" evidence="14">
    <location>
        <begin position="2512"/>
        <end position="2656"/>
    </location>
</feature>
<dbReference type="SMART" id="SM00490">
    <property type="entry name" value="HELICc"/>
    <property type="match status" value="1"/>
</dbReference>
<keyword evidence="6" id="KW-0347">Helicase</keyword>
<dbReference type="Pfam" id="PF14728">
    <property type="entry name" value="PTHB1_GAE"/>
    <property type="match status" value="1"/>
</dbReference>
<feature type="compositionally biased region" description="Low complexity" evidence="14">
    <location>
        <begin position="1562"/>
        <end position="1577"/>
    </location>
</feature>
<dbReference type="FunFam" id="3.40.50.10810:FF:000005">
    <property type="entry name" value="Photoperiod-independent early flowering 1"/>
    <property type="match status" value="1"/>
</dbReference>
<feature type="compositionally biased region" description="Basic and acidic residues" evidence="14">
    <location>
        <begin position="830"/>
        <end position="843"/>
    </location>
</feature>
<feature type="compositionally biased region" description="Basic residues" evidence="14">
    <location>
        <begin position="2517"/>
        <end position="2532"/>
    </location>
</feature>
<dbReference type="InterPro" id="IPR050520">
    <property type="entry name" value="INO80/SWR1_helicase"/>
</dbReference>
<keyword evidence="8" id="KW-0156">Chromatin regulator</keyword>
<dbReference type="InterPro" id="IPR001650">
    <property type="entry name" value="Helicase_C-like"/>
</dbReference>
<evidence type="ECO:0000256" key="14">
    <source>
        <dbReference type="SAM" id="MobiDB-lite"/>
    </source>
</evidence>
<evidence type="ECO:0000256" key="12">
    <source>
        <dbReference type="ARBA" id="ARBA00023242"/>
    </source>
</evidence>
<dbReference type="PROSITE" id="PS51204">
    <property type="entry name" value="HSA"/>
    <property type="match status" value="1"/>
</dbReference>
<dbReference type="Pfam" id="PF07529">
    <property type="entry name" value="HSA"/>
    <property type="match status" value="1"/>
</dbReference>
<feature type="compositionally biased region" description="Basic and acidic residues" evidence="14">
    <location>
        <begin position="900"/>
        <end position="910"/>
    </location>
</feature>
<dbReference type="Proteomes" id="UP000092444">
    <property type="component" value="Unassembled WGS sequence"/>
</dbReference>
<dbReference type="InterPro" id="IPR038718">
    <property type="entry name" value="SNF2-like_sf"/>
</dbReference>
<feature type="region of interest" description="Disordered" evidence="14">
    <location>
        <begin position="1562"/>
        <end position="1582"/>
    </location>
</feature>
<feature type="region of interest" description="Disordered" evidence="14">
    <location>
        <begin position="900"/>
        <end position="958"/>
    </location>
</feature>
<feature type="region of interest" description="Disordered" evidence="14">
    <location>
        <begin position="2178"/>
        <end position="2366"/>
    </location>
</feature>
<dbReference type="Pfam" id="PF23337">
    <property type="entry name" value="PTHB1_pf"/>
    <property type="match status" value="1"/>
</dbReference>
<evidence type="ECO:0000256" key="7">
    <source>
        <dbReference type="ARBA" id="ARBA00022840"/>
    </source>
</evidence>
<feature type="compositionally biased region" description="Low complexity" evidence="14">
    <location>
        <begin position="816"/>
        <end position="828"/>
    </location>
</feature>
<feature type="compositionally biased region" description="Polar residues" evidence="14">
    <location>
        <begin position="2721"/>
        <end position="2733"/>
    </location>
</feature>
<dbReference type="InterPro" id="IPR049730">
    <property type="entry name" value="SNF2/RAD54-like_C"/>
</dbReference>
<feature type="region of interest" description="Disordered" evidence="14">
    <location>
        <begin position="813"/>
        <end position="851"/>
    </location>
</feature>
<dbReference type="EnsemblMetazoa" id="GMOY010944-RA">
    <property type="protein sequence ID" value="GMOY010944-PA"/>
    <property type="gene ID" value="GMOY010944"/>
</dbReference>
<keyword evidence="10" id="KW-0238">DNA-binding</keyword>
<feature type="region of interest" description="Disordered" evidence="14">
    <location>
        <begin position="2694"/>
        <end position="2750"/>
    </location>
</feature>
<dbReference type="PROSITE" id="PS51194">
    <property type="entry name" value="HELICASE_CTER"/>
    <property type="match status" value="1"/>
</dbReference>
<proteinExistence type="inferred from homology"/>
<dbReference type="GO" id="GO:0000812">
    <property type="term" value="C:Swr1 complex"/>
    <property type="evidence" value="ECO:0007669"/>
    <property type="project" value="TreeGrafter"/>
</dbReference>
<dbReference type="GO" id="GO:0042393">
    <property type="term" value="F:histone binding"/>
    <property type="evidence" value="ECO:0007669"/>
    <property type="project" value="TreeGrafter"/>
</dbReference>
<evidence type="ECO:0000259" key="15">
    <source>
        <dbReference type="PROSITE" id="PS50090"/>
    </source>
</evidence>
<feature type="compositionally biased region" description="Polar residues" evidence="14">
    <location>
        <begin position="2703"/>
        <end position="2714"/>
    </location>
</feature>
<reference evidence="19" key="1">
    <citation type="submission" date="2020-05" db="UniProtKB">
        <authorList>
            <consortium name="EnsemblMetazoa"/>
        </authorList>
    </citation>
    <scope>IDENTIFICATION</scope>
    <source>
        <strain evidence="19">Yale</strain>
    </source>
</reference>
<feature type="compositionally biased region" description="Polar residues" evidence="14">
    <location>
        <begin position="273"/>
        <end position="282"/>
    </location>
</feature>
<feature type="compositionally biased region" description="Basic residues" evidence="14">
    <location>
        <begin position="2206"/>
        <end position="2216"/>
    </location>
</feature>
<dbReference type="GO" id="GO:0140096">
    <property type="term" value="F:catalytic activity, acting on a protein"/>
    <property type="evidence" value="ECO:0007669"/>
    <property type="project" value="UniProtKB-ARBA"/>
</dbReference>
<feature type="region of interest" description="Disordered" evidence="14">
    <location>
        <begin position="973"/>
        <end position="1064"/>
    </location>
</feature>
<dbReference type="EMBL" id="CCAG010007836">
    <property type="status" value="NOT_ANNOTATED_CDS"/>
    <property type="molecule type" value="Genomic_DNA"/>
</dbReference>